<organism evidence="1 2">
    <name type="scientific">Bauhinia variegata</name>
    <name type="common">Purple orchid tree</name>
    <name type="synonym">Phanera variegata</name>
    <dbReference type="NCBI Taxonomy" id="167791"/>
    <lineage>
        <taxon>Eukaryota</taxon>
        <taxon>Viridiplantae</taxon>
        <taxon>Streptophyta</taxon>
        <taxon>Embryophyta</taxon>
        <taxon>Tracheophyta</taxon>
        <taxon>Spermatophyta</taxon>
        <taxon>Magnoliopsida</taxon>
        <taxon>eudicotyledons</taxon>
        <taxon>Gunneridae</taxon>
        <taxon>Pentapetalae</taxon>
        <taxon>rosids</taxon>
        <taxon>fabids</taxon>
        <taxon>Fabales</taxon>
        <taxon>Fabaceae</taxon>
        <taxon>Cercidoideae</taxon>
        <taxon>Cercideae</taxon>
        <taxon>Bauhiniinae</taxon>
        <taxon>Bauhinia</taxon>
    </lineage>
</organism>
<sequence>MKEVLLWKAINGLFRYCLFRKGRVLIVTAFYVFTKWVYPPKEAFFVLPLLLRKKPLPSLSLVSANASISVVIFAYSNLCVSQLCLNPPLLALLVIGYVGSLC</sequence>
<name>A0ACB9PC12_BAUVA</name>
<comment type="caution">
    <text evidence="1">The sequence shown here is derived from an EMBL/GenBank/DDBJ whole genome shotgun (WGS) entry which is preliminary data.</text>
</comment>
<keyword evidence="2" id="KW-1185">Reference proteome</keyword>
<dbReference type="EMBL" id="CM039430">
    <property type="protein sequence ID" value="KAI4346020.1"/>
    <property type="molecule type" value="Genomic_DNA"/>
</dbReference>
<accession>A0ACB9PC12</accession>
<reference evidence="1 2" key="1">
    <citation type="journal article" date="2022" name="DNA Res.">
        <title>Chromosomal-level genome assembly of the orchid tree Bauhinia variegata (Leguminosae; Cercidoideae) supports the allotetraploid origin hypothesis of Bauhinia.</title>
        <authorList>
            <person name="Zhong Y."/>
            <person name="Chen Y."/>
            <person name="Zheng D."/>
            <person name="Pang J."/>
            <person name="Liu Y."/>
            <person name="Luo S."/>
            <person name="Meng S."/>
            <person name="Qian L."/>
            <person name="Wei D."/>
            <person name="Dai S."/>
            <person name="Zhou R."/>
        </authorList>
    </citation>
    <scope>NUCLEOTIDE SEQUENCE [LARGE SCALE GENOMIC DNA]</scope>
    <source>
        <strain evidence="1">BV-YZ2020</strain>
    </source>
</reference>
<protein>
    <submittedName>
        <fullName evidence="1">Uncharacterized protein</fullName>
    </submittedName>
</protein>
<evidence type="ECO:0000313" key="1">
    <source>
        <dbReference type="EMBL" id="KAI4346020.1"/>
    </source>
</evidence>
<gene>
    <name evidence="1" type="ORF">L6164_013104</name>
</gene>
<dbReference type="Proteomes" id="UP000828941">
    <property type="component" value="Chromosome 5"/>
</dbReference>
<evidence type="ECO:0000313" key="2">
    <source>
        <dbReference type="Proteomes" id="UP000828941"/>
    </source>
</evidence>
<proteinExistence type="predicted"/>